<dbReference type="Pfam" id="PF00059">
    <property type="entry name" value="Lectin_C"/>
    <property type="match status" value="2"/>
</dbReference>
<dbReference type="RefSeq" id="XP_020891806.2">
    <property type="nucleotide sequence ID" value="XM_021036147.2"/>
</dbReference>
<dbReference type="EnsemblMetazoa" id="XM_021036147.2">
    <property type="protein sequence ID" value="XP_020891806.2"/>
    <property type="gene ID" value="LOC110231162"/>
</dbReference>
<evidence type="ECO:0000256" key="1">
    <source>
        <dbReference type="ARBA" id="ARBA00023157"/>
    </source>
</evidence>
<evidence type="ECO:0000313" key="5">
    <source>
        <dbReference type="Proteomes" id="UP000887567"/>
    </source>
</evidence>
<dbReference type="OrthoDB" id="5945899at2759"/>
<dbReference type="Proteomes" id="UP000887567">
    <property type="component" value="Unplaced"/>
</dbReference>
<proteinExistence type="predicted"/>
<dbReference type="InterPro" id="IPR016186">
    <property type="entry name" value="C-type_lectin-like/link_sf"/>
</dbReference>
<feature type="domain" description="C-type lectin" evidence="3">
    <location>
        <begin position="382"/>
        <end position="449"/>
    </location>
</feature>
<dbReference type="Gene3D" id="3.50.4.10">
    <property type="entry name" value="Hepatocyte Growth Factor"/>
    <property type="match status" value="1"/>
</dbReference>
<dbReference type="InterPro" id="IPR003609">
    <property type="entry name" value="Pan_app"/>
</dbReference>
<dbReference type="Gene3D" id="2.60.120.200">
    <property type="match status" value="1"/>
</dbReference>
<dbReference type="OMA" id="YINGTEM"/>
<dbReference type="Pfam" id="PF00024">
    <property type="entry name" value="PAN_1"/>
    <property type="match status" value="1"/>
</dbReference>
<dbReference type="PANTHER" id="PTHR22803">
    <property type="entry name" value="MANNOSE, PHOSPHOLIPASE, LECTIN RECEPTOR RELATED"/>
    <property type="match status" value="1"/>
</dbReference>
<accession>A0A913WNS9</accession>
<dbReference type="InterPro" id="IPR018378">
    <property type="entry name" value="C-type_lectin_CS"/>
</dbReference>
<protein>
    <recommendedName>
        <fullName evidence="3">C-type lectin domain-containing protein</fullName>
    </recommendedName>
</protein>
<evidence type="ECO:0000259" key="3">
    <source>
        <dbReference type="PROSITE" id="PS50041"/>
    </source>
</evidence>
<dbReference type="GeneID" id="110231162"/>
<evidence type="ECO:0000256" key="2">
    <source>
        <dbReference type="SAM" id="SignalP"/>
    </source>
</evidence>
<keyword evidence="2" id="KW-0732">Signal</keyword>
<feature type="chain" id="PRO_5036926455" description="C-type lectin domain-containing protein" evidence="2">
    <location>
        <begin position="22"/>
        <end position="453"/>
    </location>
</feature>
<dbReference type="CDD" id="cd01099">
    <property type="entry name" value="PAN_AP_HGF"/>
    <property type="match status" value="1"/>
</dbReference>
<reference evidence="4" key="1">
    <citation type="submission" date="2022-11" db="UniProtKB">
        <authorList>
            <consortium name="EnsemblMetazoa"/>
        </authorList>
    </citation>
    <scope>IDENTIFICATION</scope>
</reference>
<dbReference type="InterPro" id="IPR016187">
    <property type="entry name" value="CTDL_fold"/>
</dbReference>
<dbReference type="SUPFAM" id="SSF56436">
    <property type="entry name" value="C-type lectin-like"/>
    <property type="match status" value="1"/>
</dbReference>
<dbReference type="InterPro" id="IPR013320">
    <property type="entry name" value="ConA-like_dom_sf"/>
</dbReference>
<dbReference type="SUPFAM" id="SSF57414">
    <property type="entry name" value="Hairpin loop containing domain-like"/>
    <property type="match status" value="1"/>
</dbReference>
<keyword evidence="5" id="KW-1185">Reference proteome</keyword>
<sequence>MDILGGRLVILASLPLTIVSSQLMPLGNFLKHPGEFLNGHLMKTITANRIDCSMACANLFGCRSVNIYKYINGTEMCELNDSSKSAHPGSMVSRAGYDHYELTSRNGCSTEICLGSKEWKTFNSSQFRLFEDRVTWSEARHKCRAHNGDLVSIHSQQEQDFISNKLLNNASRGNSTNTLLIMLWKLDGISDVALSLHGDAVIKDVDGYKALYLDGNSQNYATTKQMKLIQRGFTIGAWVKLLTPASEGLLYGDWSAPFQFALKIDKEGKVHFKLMFDSTNTTTLTAKRSVHFDVWNHILVSWSYRDRITTIFIDGKQEATNVLNMEHATLMPTNHQYDIGLDRNESKVLHAYIRELTVFSWPAITTERVLVRIGRFEKLDAVWTGLNDLSQEKTFIFSDGSPLSFTHWSTGYPKNGFKSSDCVLFSLETGLNHKWLDGSCGFELPYICRRKMN</sequence>
<dbReference type="SMART" id="SM00034">
    <property type="entry name" value="CLECT"/>
    <property type="match status" value="1"/>
</dbReference>
<organism evidence="4 5">
    <name type="scientific">Exaiptasia diaphana</name>
    <name type="common">Tropical sea anemone</name>
    <name type="synonym">Aiptasia pulchella</name>
    <dbReference type="NCBI Taxonomy" id="2652724"/>
    <lineage>
        <taxon>Eukaryota</taxon>
        <taxon>Metazoa</taxon>
        <taxon>Cnidaria</taxon>
        <taxon>Anthozoa</taxon>
        <taxon>Hexacorallia</taxon>
        <taxon>Actiniaria</taxon>
        <taxon>Aiptasiidae</taxon>
        <taxon>Exaiptasia</taxon>
    </lineage>
</organism>
<keyword evidence="1" id="KW-1015">Disulfide bond</keyword>
<dbReference type="InterPro" id="IPR001304">
    <property type="entry name" value="C-type_lectin-like"/>
</dbReference>
<name>A0A913WNS9_EXADI</name>
<dbReference type="Gene3D" id="3.10.100.10">
    <property type="entry name" value="Mannose-Binding Protein A, subunit A"/>
    <property type="match status" value="2"/>
</dbReference>
<dbReference type="Pfam" id="PF13385">
    <property type="entry name" value="Laminin_G_3"/>
    <property type="match status" value="1"/>
</dbReference>
<dbReference type="PROSITE" id="PS00615">
    <property type="entry name" value="C_TYPE_LECTIN_1"/>
    <property type="match status" value="1"/>
</dbReference>
<feature type="signal peptide" evidence="2">
    <location>
        <begin position="1"/>
        <end position="21"/>
    </location>
</feature>
<dbReference type="InterPro" id="IPR050111">
    <property type="entry name" value="C-type_lectin/snaclec_domain"/>
</dbReference>
<dbReference type="KEGG" id="epa:110231162"/>
<dbReference type="SUPFAM" id="SSF49899">
    <property type="entry name" value="Concanavalin A-like lectins/glucanases"/>
    <property type="match status" value="1"/>
</dbReference>
<dbReference type="AlphaFoldDB" id="A0A913WNS9"/>
<evidence type="ECO:0000313" key="4">
    <source>
        <dbReference type="EnsemblMetazoa" id="XP_020891806.2"/>
    </source>
</evidence>
<dbReference type="PROSITE" id="PS50041">
    <property type="entry name" value="C_TYPE_LECTIN_2"/>
    <property type="match status" value="1"/>
</dbReference>